<reference evidence="3" key="1">
    <citation type="submission" date="2018-03" db="EMBL/GenBank/DDBJ databases">
        <title>New taxa in the Lactobacillus gasseri group.</title>
        <authorList>
            <person name="Tanizawa Y."/>
            <person name="Tohno M."/>
            <person name="Endo A."/>
            <person name="Arita M."/>
        </authorList>
    </citation>
    <scope>NUCLEOTIDE SEQUENCE [LARGE SCALE GENOMIC DNA]</scope>
    <source>
        <strain evidence="3">DSM 24759</strain>
    </source>
</reference>
<accession>A0A2Z6TEL2</accession>
<feature type="compositionally biased region" description="Basic and acidic residues" evidence="1">
    <location>
        <begin position="1"/>
        <end position="11"/>
    </location>
</feature>
<sequence length="157" mass="17887">MTDSLNDRLEKSAAGVSPQTKPDERRKFLGSLRERTYLRMTVAQTQNPILQKIFLDHLNDYQPYNILINGKISQSKFVSTVMKECSKRNIKFTLVNDQTAIDEPDATGILVVAKTAINRYRIAINQVYAPTIKSADQLPTPPQKKHSFFSNLFRKGK</sequence>
<dbReference type="SUPFAM" id="SSF160515">
    <property type="entry name" value="YueI-like"/>
    <property type="match status" value="1"/>
</dbReference>
<organism evidence="2 3">
    <name type="scientific">Lactobacillus rodentium</name>
    <dbReference type="NCBI Taxonomy" id="947835"/>
    <lineage>
        <taxon>Bacteria</taxon>
        <taxon>Bacillati</taxon>
        <taxon>Bacillota</taxon>
        <taxon>Bacilli</taxon>
        <taxon>Lactobacillales</taxon>
        <taxon>Lactobacillaceae</taxon>
        <taxon>Lactobacillus</taxon>
    </lineage>
</organism>
<protein>
    <recommendedName>
        <fullName evidence="4">DUF1694 domain-containing protein</fullName>
    </recommendedName>
</protein>
<dbReference type="Pfam" id="PF07997">
    <property type="entry name" value="DUF1694"/>
    <property type="match status" value="1"/>
</dbReference>
<dbReference type="Gene3D" id="3.30.1330.30">
    <property type="match status" value="1"/>
</dbReference>
<feature type="region of interest" description="Disordered" evidence="1">
    <location>
        <begin position="1"/>
        <end position="24"/>
    </location>
</feature>
<dbReference type="AlphaFoldDB" id="A0A2Z6TEL2"/>
<dbReference type="OrthoDB" id="95278at2"/>
<dbReference type="Proteomes" id="UP000257317">
    <property type="component" value="Unassembled WGS sequence"/>
</dbReference>
<evidence type="ECO:0000256" key="1">
    <source>
        <dbReference type="SAM" id="MobiDB-lite"/>
    </source>
</evidence>
<dbReference type="InterPro" id="IPR029064">
    <property type="entry name" value="Ribosomal_eL30-like_sf"/>
</dbReference>
<evidence type="ECO:0000313" key="2">
    <source>
        <dbReference type="EMBL" id="GBG04630.1"/>
    </source>
</evidence>
<dbReference type="InterPro" id="IPR012543">
    <property type="entry name" value="DUF1694"/>
</dbReference>
<evidence type="ECO:0000313" key="3">
    <source>
        <dbReference type="Proteomes" id="UP000257317"/>
    </source>
</evidence>
<dbReference type="RefSeq" id="WP_117117974.1">
    <property type="nucleotide sequence ID" value="NZ_BFBY01000003.1"/>
</dbReference>
<proteinExistence type="predicted"/>
<name>A0A2Z6TEL2_9LACO</name>
<gene>
    <name evidence="2" type="ORF">LrDSM24759_05440</name>
</gene>
<keyword evidence="3" id="KW-1185">Reference proteome</keyword>
<evidence type="ECO:0008006" key="4">
    <source>
        <dbReference type="Google" id="ProtNLM"/>
    </source>
</evidence>
<comment type="caution">
    <text evidence="2">The sequence shown here is derived from an EMBL/GenBank/DDBJ whole genome shotgun (WGS) entry which is preliminary data.</text>
</comment>
<dbReference type="EMBL" id="BFBY01000003">
    <property type="protein sequence ID" value="GBG04630.1"/>
    <property type="molecule type" value="Genomic_DNA"/>
</dbReference>